<gene>
    <name evidence="3" type="ORF">CT0861_01877</name>
</gene>
<evidence type="ECO:0000256" key="1">
    <source>
        <dbReference type="SAM" id="MobiDB-lite"/>
    </source>
</evidence>
<comment type="caution">
    <text evidence="3">The sequence shown here is derived from an EMBL/GenBank/DDBJ whole genome shotgun (WGS) entry which is preliminary data.</text>
</comment>
<keyword evidence="2" id="KW-0472">Membrane</keyword>
<keyword evidence="2" id="KW-1133">Transmembrane helix</keyword>
<name>A0A166SBF3_9PEZI</name>
<dbReference type="Proteomes" id="UP000076552">
    <property type="component" value="Unassembled WGS sequence"/>
</dbReference>
<dbReference type="AlphaFoldDB" id="A0A166SBF3"/>
<accession>A0A166SBF3</accession>
<organism evidence="3 4">
    <name type="scientific">Colletotrichum tofieldiae</name>
    <dbReference type="NCBI Taxonomy" id="708197"/>
    <lineage>
        <taxon>Eukaryota</taxon>
        <taxon>Fungi</taxon>
        <taxon>Dikarya</taxon>
        <taxon>Ascomycota</taxon>
        <taxon>Pezizomycotina</taxon>
        <taxon>Sordariomycetes</taxon>
        <taxon>Hypocreomycetidae</taxon>
        <taxon>Glomerellales</taxon>
        <taxon>Glomerellaceae</taxon>
        <taxon>Colletotrichum</taxon>
        <taxon>Colletotrichum spaethianum species complex</taxon>
    </lineage>
</organism>
<protein>
    <submittedName>
        <fullName evidence="3">Uncharacterized protein</fullName>
    </submittedName>
</protein>
<keyword evidence="4" id="KW-1185">Reference proteome</keyword>
<evidence type="ECO:0000313" key="4">
    <source>
        <dbReference type="Proteomes" id="UP000076552"/>
    </source>
</evidence>
<reference evidence="3 4" key="1">
    <citation type="submission" date="2015-06" db="EMBL/GenBank/DDBJ databases">
        <title>Survival trade-offs in plant roots during colonization by closely related pathogenic and mutualistic fungi.</title>
        <authorList>
            <person name="Hacquard S."/>
            <person name="Kracher B."/>
            <person name="Hiruma K."/>
            <person name="Weinman A."/>
            <person name="Muench P."/>
            <person name="Garrido Oter R."/>
            <person name="Ver Loren van Themaat E."/>
            <person name="Dallerey J.-F."/>
            <person name="Damm U."/>
            <person name="Henrissat B."/>
            <person name="Lespinet O."/>
            <person name="Thon M."/>
            <person name="Kemen E."/>
            <person name="McHardy A.C."/>
            <person name="Schulze-Lefert P."/>
            <person name="O'Connell R.J."/>
        </authorList>
    </citation>
    <scope>NUCLEOTIDE SEQUENCE [LARGE SCALE GENOMIC DNA]</scope>
    <source>
        <strain evidence="3 4">0861</strain>
    </source>
</reference>
<keyword evidence="2" id="KW-0812">Transmembrane</keyword>
<feature type="transmembrane region" description="Helical" evidence="2">
    <location>
        <begin position="54"/>
        <end position="76"/>
    </location>
</feature>
<sequence length="379" mass="42782">MLLYSRDTSKSFQACMISFFIRGFRNRSAVQNSSKASNNDKMAQTEANTRQSAWMFSIDILAFLLLISLNGLPYFVSMWADQIVGKQTSSVVFKPILLQCIDDLQESLVLFLQPLFDNFAFDVLCNEEDIKDRRLITKADAFTTVVRVCAIKLPSVAVTLLMILPKTTLSASVCILTAVAWSSVIPRSAKTVQDEKKERDNSLSEKKPEAEEHQRKYLQSLSSLSMRLFSWKMLRHGCLFLFALCSPGLDPTLMTRFVHQVAALEAVMLKWVQSYHRAGDIIQVLSKNKLPDQSTVAAVIQGLRAGSDRSCVWLTRRFPAANICCIGKLHDRARKCFKGGPLLPVAHGYCDYTGKLPWSYLTKRKEYRPLLDTNTTRDA</sequence>
<dbReference type="EMBL" id="LFIV01000088">
    <property type="protein sequence ID" value="KZL70508.1"/>
    <property type="molecule type" value="Genomic_DNA"/>
</dbReference>
<feature type="region of interest" description="Disordered" evidence="1">
    <location>
        <begin position="192"/>
        <end position="211"/>
    </location>
</feature>
<proteinExistence type="predicted"/>
<evidence type="ECO:0000313" key="3">
    <source>
        <dbReference type="EMBL" id="KZL70508.1"/>
    </source>
</evidence>
<evidence type="ECO:0000256" key="2">
    <source>
        <dbReference type="SAM" id="Phobius"/>
    </source>
</evidence>